<evidence type="ECO:0000313" key="3">
    <source>
        <dbReference type="EMBL" id="BBU44949.1"/>
    </source>
</evidence>
<name>A0A7U6M3A7_PSEPU</name>
<feature type="region of interest" description="Disordered" evidence="1">
    <location>
        <begin position="108"/>
        <end position="149"/>
    </location>
</feature>
<dbReference type="AlphaFoldDB" id="A0A7U6M3A7"/>
<organism evidence="3 4">
    <name type="scientific">Pseudomonas putida</name>
    <name type="common">Arthrobacter siderocapsulatus</name>
    <dbReference type="NCBI Taxonomy" id="303"/>
    <lineage>
        <taxon>Bacteria</taxon>
        <taxon>Pseudomonadati</taxon>
        <taxon>Pseudomonadota</taxon>
        <taxon>Gammaproteobacteria</taxon>
        <taxon>Pseudomonadales</taxon>
        <taxon>Pseudomonadaceae</taxon>
        <taxon>Pseudomonas</taxon>
    </lineage>
</organism>
<dbReference type="InterPro" id="IPR027417">
    <property type="entry name" value="P-loop_NTPase"/>
</dbReference>
<feature type="compositionally biased region" description="Low complexity" evidence="1">
    <location>
        <begin position="113"/>
        <end position="141"/>
    </location>
</feature>
<gene>
    <name evidence="3" type="ORF">PPTS312_28640</name>
</gene>
<evidence type="ECO:0000256" key="1">
    <source>
        <dbReference type="SAM" id="MobiDB-lite"/>
    </source>
</evidence>
<dbReference type="InterPro" id="IPR045455">
    <property type="entry name" value="NrS-1_pol-like_helicase"/>
</dbReference>
<feature type="domain" description="NrS-1 polymerase-like helicase" evidence="2">
    <location>
        <begin position="313"/>
        <end position="422"/>
    </location>
</feature>
<evidence type="ECO:0000313" key="4">
    <source>
        <dbReference type="Proteomes" id="UP000464661"/>
    </source>
</evidence>
<dbReference type="Proteomes" id="UP000464661">
    <property type="component" value="Chromosome"/>
</dbReference>
<reference evidence="3 4" key="1">
    <citation type="submission" date="2020-01" db="EMBL/GenBank/DDBJ databases">
        <title>Complete Genome Sequence of Pseudomonas putida Strain TS312, Harboring the HdtS type N-acyl-homoserine Lactone Synthase, Isolated from a Paper Mill.</title>
        <authorList>
            <person name="Hosoe A."/>
            <person name="Suenaga T."/>
            <person name="Sugi T."/>
            <person name="Izumi T."/>
            <person name="Nagai N."/>
            <person name="Terada A."/>
        </authorList>
    </citation>
    <scope>NUCLEOTIDE SEQUENCE [LARGE SCALE GENOMIC DNA]</scope>
    <source>
        <strain evidence="3 4">TS312</strain>
    </source>
</reference>
<feature type="region of interest" description="Disordered" evidence="1">
    <location>
        <begin position="1"/>
        <end position="94"/>
    </location>
</feature>
<evidence type="ECO:0000259" key="2">
    <source>
        <dbReference type="Pfam" id="PF19263"/>
    </source>
</evidence>
<dbReference type="Pfam" id="PF19263">
    <property type="entry name" value="DUF5906"/>
    <property type="match status" value="1"/>
</dbReference>
<feature type="compositionally biased region" description="Polar residues" evidence="1">
    <location>
        <begin position="58"/>
        <end position="67"/>
    </location>
</feature>
<sequence>MSSNILTGAGAGASGIPPEIKDKMNAEMAAKLAEEEAKDARRKSKRAAKQASPVPGESNVSISSSATLLDLPPTNDADGLPEQTVVPNEQVEFGTRQADASGLLTSMKQAREAPAQQAPVQPSASKSTAQVQQPPVQSTPPKSGGGLHIDPESREILRYISQDFVMLTANGDERAYHIASGDVFGKNGFIKYCSKHYGDLTITKADGSEERQPSGLIWWTWNDPLQRVARRIVMEPTSKLEHECNPEVFNLWYERKKDMCPPDMTATPESIKPLTDHLMYISDGDHVVVRYFMHWLAQLYQTPEIKIPSAFLFYSREQGVGKSTLYNLLSKVFGWSMVGNVSGRALTKGFDDAMEHKRLLVINEATRSDRADWYENFKNMISEGQTSFEGKGRPAKDIRNITHFVITTNHRDALPLAQGDRRIAVFQCEADRKPPEYYVKLLEWMDGPGPALVAGVLATWKFDADWNPYAPVPQTEAAKALQGISQGTLYVKLLEMREASVPPFNRGAVTADQIASLLLGERKHELWGCAVTYPAVGKALNKMGWKPWEGKVEYPGGKSGGARVSVYLTTPTDDWWRGMSPKDRGTFLKSDKCVFPVQDQPCEVANHE</sequence>
<accession>A0A7U6M3A7</accession>
<dbReference type="EMBL" id="AP022324">
    <property type="protein sequence ID" value="BBU44949.1"/>
    <property type="molecule type" value="Genomic_DNA"/>
</dbReference>
<dbReference type="RefSeq" id="WP_156510896.1">
    <property type="nucleotide sequence ID" value="NZ_AP022324.1"/>
</dbReference>
<dbReference type="SUPFAM" id="SSF52540">
    <property type="entry name" value="P-loop containing nucleoside triphosphate hydrolases"/>
    <property type="match status" value="1"/>
</dbReference>
<dbReference type="Gene3D" id="3.40.50.300">
    <property type="entry name" value="P-loop containing nucleotide triphosphate hydrolases"/>
    <property type="match status" value="1"/>
</dbReference>
<proteinExistence type="predicted"/>
<protein>
    <recommendedName>
        <fullName evidence="2">NrS-1 polymerase-like helicase domain-containing protein</fullName>
    </recommendedName>
</protein>